<dbReference type="SUPFAM" id="SSF56112">
    <property type="entry name" value="Protein kinase-like (PK-like)"/>
    <property type="match status" value="1"/>
</dbReference>
<dbReference type="Gene3D" id="3.40.50.300">
    <property type="entry name" value="P-loop containing nucleotide triphosphate hydrolases"/>
    <property type="match status" value="1"/>
</dbReference>
<dbReference type="Pfam" id="PF01636">
    <property type="entry name" value="APH"/>
    <property type="match status" value="1"/>
</dbReference>
<dbReference type="InterPro" id="IPR052732">
    <property type="entry name" value="Cell-binding_unc_protein"/>
</dbReference>
<dbReference type="InterPro" id="IPR027417">
    <property type="entry name" value="P-loop_NTPase"/>
</dbReference>
<evidence type="ECO:0000313" key="2">
    <source>
        <dbReference type="EMBL" id="MFC3283880.1"/>
    </source>
</evidence>
<evidence type="ECO:0000313" key="3">
    <source>
        <dbReference type="Proteomes" id="UP001595579"/>
    </source>
</evidence>
<sequence>MNEALIRALQDPGCYDHPVNGVEIRETHVSWIVLTGDYAYKIKKPLDFGRFLDASTLERRRRLCEQEVRLNRRLAPHLYLAAVPISGTSRKPRMGDASAPIEYAVKMRQFSDRHLFSNLQRSGELSFELIDDLIDQLVVFHEQAARVEEDSPLGTADTVLGIVVREFALIMQRLQDATDRQRLQGVALRVEEAHTRLYDTFERRHREGFVRETHGDIHLGNAVRHEGRTLMFDGVEFNDELRWSDVGCDLACLLMDLEAKGEVAFANHALNRYLELSGDYELVRLLGFYKLYHAVARAKVTMLRDPQPDLAEYHHYLTLAERYADFQFPYLVIGIGVAGSGKSRFTGEMVRRLGSVRVRSDVERKRLHGFSPQVDSSRQGVDIYTPETTRRTYWQLAKLTGVLLESGLPVCIDATCLRREQRDLLRHQAEARGLPVLMVSFEADDATLRRRIEKRARRGGDSSEASLAVLERQLANREPFSDDERRQLVHLDTTADNAAATLVELIRQHMRLA</sequence>
<organism evidence="2 3">
    <name type="scientific">Litchfieldella rifensis</name>
    <dbReference type="NCBI Taxonomy" id="762643"/>
    <lineage>
        <taxon>Bacteria</taxon>
        <taxon>Pseudomonadati</taxon>
        <taxon>Pseudomonadota</taxon>
        <taxon>Gammaproteobacteria</taxon>
        <taxon>Oceanospirillales</taxon>
        <taxon>Halomonadaceae</taxon>
        <taxon>Litchfieldella</taxon>
    </lineage>
</organism>
<dbReference type="EMBL" id="JBHRUG010000019">
    <property type="protein sequence ID" value="MFC3283880.1"/>
    <property type="molecule type" value="Genomic_DNA"/>
</dbReference>
<name>A0ABV7LNT4_9GAMM</name>
<dbReference type="InterPro" id="IPR002575">
    <property type="entry name" value="Aminoglycoside_PTrfase"/>
</dbReference>
<keyword evidence="3" id="KW-1185">Reference proteome</keyword>
<dbReference type="PANTHER" id="PTHR43883">
    <property type="entry name" value="SLR0207 PROTEIN"/>
    <property type="match status" value="1"/>
</dbReference>
<dbReference type="Pfam" id="PF13671">
    <property type="entry name" value="AAA_33"/>
    <property type="match status" value="1"/>
</dbReference>
<comment type="caution">
    <text evidence="2">The sequence shown here is derived from an EMBL/GenBank/DDBJ whole genome shotgun (WGS) entry which is preliminary data.</text>
</comment>
<dbReference type="RefSeq" id="WP_386773309.1">
    <property type="nucleotide sequence ID" value="NZ_JBHRUG010000019.1"/>
</dbReference>
<reference evidence="3" key="1">
    <citation type="journal article" date="2019" name="Int. J. Syst. Evol. Microbiol.">
        <title>The Global Catalogue of Microorganisms (GCM) 10K type strain sequencing project: providing services to taxonomists for standard genome sequencing and annotation.</title>
        <authorList>
            <consortium name="The Broad Institute Genomics Platform"/>
            <consortium name="The Broad Institute Genome Sequencing Center for Infectious Disease"/>
            <person name="Wu L."/>
            <person name="Ma J."/>
        </authorList>
    </citation>
    <scope>NUCLEOTIDE SEQUENCE [LARGE SCALE GENOMIC DNA]</scope>
    <source>
        <strain evidence="3">CECT 7698</strain>
    </source>
</reference>
<protein>
    <submittedName>
        <fullName evidence="2">AAA family ATPase</fullName>
    </submittedName>
</protein>
<feature type="domain" description="Aminoglycoside phosphotransferase" evidence="1">
    <location>
        <begin position="61"/>
        <end position="285"/>
    </location>
</feature>
<gene>
    <name evidence="2" type="ORF">ACFOEV_09695</name>
</gene>
<dbReference type="InterPro" id="IPR011009">
    <property type="entry name" value="Kinase-like_dom_sf"/>
</dbReference>
<dbReference type="SUPFAM" id="SSF52540">
    <property type="entry name" value="P-loop containing nucleoside triphosphate hydrolases"/>
    <property type="match status" value="1"/>
</dbReference>
<accession>A0ABV7LNT4</accession>
<dbReference type="PANTHER" id="PTHR43883:SF1">
    <property type="entry name" value="GLUCONOKINASE"/>
    <property type="match status" value="1"/>
</dbReference>
<evidence type="ECO:0000259" key="1">
    <source>
        <dbReference type="Pfam" id="PF01636"/>
    </source>
</evidence>
<proteinExistence type="predicted"/>
<dbReference type="Proteomes" id="UP001595579">
    <property type="component" value="Unassembled WGS sequence"/>
</dbReference>